<evidence type="ECO:0000313" key="3">
    <source>
        <dbReference type="Proteomes" id="UP000324800"/>
    </source>
</evidence>
<protein>
    <submittedName>
        <fullName evidence="2">Uncharacterized protein</fullName>
    </submittedName>
</protein>
<feature type="compositionally biased region" description="Basic and acidic residues" evidence="1">
    <location>
        <begin position="174"/>
        <end position="185"/>
    </location>
</feature>
<feature type="region of interest" description="Disordered" evidence="1">
    <location>
        <begin position="1"/>
        <end position="66"/>
    </location>
</feature>
<name>A0A5J4XAM8_9EUKA</name>
<dbReference type="Proteomes" id="UP000324800">
    <property type="component" value="Unassembled WGS sequence"/>
</dbReference>
<dbReference type="AlphaFoldDB" id="A0A5J4XAM8"/>
<proteinExistence type="predicted"/>
<feature type="compositionally biased region" description="Acidic residues" evidence="1">
    <location>
        <begin position="105"/>
        <end position="116"/>
    </location>
</feature>
<feature type="compositionally biased region" description="Low complexity" evidence="1">
    <location>
        <begin position="156"/>
        <end position="173"/>
    </location>
</feature>
<feature type="region of interest" description="Disordered" evidence="1">
    <location>
        <begin position="290"/>
        <end position="345"/>
    </location>
</feature>
<dbReference type="EMBL" id="SNRW01000087">
    <property type="protein sequence ID" value="KAA6403549.1"/>
    <property type="molecule type" value="Genomic_DNA"/>
</dbReference>
<accession>A0A5J4XAM8</accession>
<gene>
    <name evidence="2" type="ORF">EZS28_000921</name>
</gene>
<organism evidence="2 3">
    <name type="scientific">Streblomastix strix</name>
    <dbReference type="NCBI Taxonomy" id="222440"/>
    <lineage>
        <taxon>Eukaryota</taxon>
        <taxon>Metamonada</taxon>
        <taxon>Preaxostyla</taxon>
        <taxon>Oxymonadida</taxon>
        <taxon>Streblomastigidae</taxon>
        <taxon>Streblomastix</taxon>
    </lineage>
</organism>
<feature type="region of interest" description="Disordered" evidence="1">
    <location>
        <begin position="155"/>
        <end position="217"/>
    </location>
</feature>
<feature type="region of interest" description="Disordered" evidence="1">
    <location>
        <begin position="479"/>
        <end position="499"/>
    </location>
</feature>
<comment type="caution">
    <text evidence="2">The sequence shown here is derived from an EMBL/GenBank/DDBJ whole genome shotgun (WGS) entry which is preliminary data.</text>
</comment>
<feature type="compositionally biased region" description="Polar residues" evidence="1">
    <location>
        <begin position="208"/>
        <end position="217"/>
    </location>
</feature>
<sequence>MSSSMSVEQRKKKSNDQNSQSSNDNEKRPRAPFRSRGLDRTQKPKVVRGDRSPHTPLKSIRGETRNVTFHLQKQTILDKVQKKQQNGIERIIEGLELSKVSKGIEDEEVKTDEDDNNVWQKQFSDEDGNDNNNDYDREDMDEYGDEMGYMRRDSYDSSVSDYETPGFNSSNSDFDQRSRDSRDEDSFSGLENDESGVFEDNQPRDIDSNNIEGRQTGSAEQFISDNIRLGQIKTHPIYSQGRQRMAPRGEYDKGDNLRRDKKSSKFNMARERKTAREQLVRENLALYGMNNPDEIHGGGYRNKHTGEEGLDLSDNADPGYNSPLLSSMDDLSESGSWNRTNSDDAQDGVNKQNFLMKISQNLALTLQTFGIDLTGIKNEDGDGEFIVPQDLCNAMISGHLCYKLLLLCAQKFENERLMQEIQSIRLYPQGPNISNLNYSLLYSPLEQIEIFIPLNQRSLISSSDENAISSLFTKLVDRQGSKDDQQGKHTQLEEKEKQHQLEESGSVILHQSVFIFLKNVVQSSYFREMQDLVISRESGERFAAEMGLELNKCIGGDCNVALGSSIEDAHYISDIPKAVLQTSPRDFLDTKLFTKICSKTEMNADLKDNKQSRETQNNKVLIVSTASFLDIAIQSINQLQNDDGSNISGKNTINLSDLICHSTTCFDLLFALAEAAYAQKEAMRMVTLAIETPQMISFILDLIAFGMDCSQFKSQVHDNRTENHFDEDYAERVLIAASSCNAVARLFEQKNKIKVLKEKPLIEQLLIDIIPMLFVGDVGKYLQFTERMSQEFVYLTNDTLLEKYEVEFKARIAAAVMQQKRVQQLAHTREKRKKERAEWMRRVKKEIEQKEYREKMEVDQISKEQEYIKQQEKITEERKVQEEAQMPGLIKMIKQNVLNLQKIENEEQDEEELNNIDIDNNNET</sequence>
<feature type="region of interest" description="Disordered" evidence="1">
    <location>
        <begin position="98"/>
        <end position="141"/>
    </location>
</feature>
<evidence type="ECO:0000256" key="1">
    <source>
        <dbReference type="SAM" id="MobiDB-lite"/>
    </source>
</evidence>
<feature type="compositionally biased region" description="Basic and acidic residues" evidence="1">
    <location>
        <begin position="36"/>
        <end position="53"/>
    </location>
</feature>
<feature type="region of interest" description="Disordered" evidence="1">
    <location>
        <begin position="233"/>
        <end position="275"/>
    </location>
</feature>
<evidence type="ECO:0000313" key="2">
    <source>
        <dbReference type="EMBL" id="KAA6403549.1"/>
    </source>
</evidence>
<feature type="compositionally biased region" description="Basic and acidic residues" evidence="1">
    <location>
        <begin position="247"/>
        <end position="258"/>
    </location>
</feature>
<reference evidence="2 3" key="1">
    <citation type="submission" date="2019-03" db="EMBL/GenBank/DDBJ databases">
        <title>Single cell metagenomics reveals metabolic interactions within the superorganism composed of flagellate Streblomastix strix and complex community of Bacteroidetes bacteria on its surface.</title>
        <authorList>
            <person name="Treitli S.C."/>
            <person name="Kolisko M."/>
            <person name="Husnik F."/>
            <person name="Keeling P."/>
            <person name="Hampl V."/>
        </authorList>
    </citation>
    <scope>NUCLEOTIDE SEQUENCE [LARGE SCALE GENOMIC DNA]</scope>
    <source>
        <strain evidence="2">ST1C</strain>
    </source>
</reference>